<evidence type="ECO:0000313" key="4">
    <source>
        <dbReference type="EMBL" id="VFK08069.1"/>
    </source>
</evidence>
<evidence type="ECO:0000256" key="1">
    <source>
        <dbReference type="SAM" id="SignalP"/>
    </source>
</evidence>
<gene>
    <name evidence="2" type="ORF">BECKFM1743A_GA0114220_1004514</name>
    <name evidence="4" type="ORF">BECKFM1743B_GA0114221_1005812</name>
    <name evidence="3" type="ORF">BECKFM1743C_GA0114222_1006113</name>
</gene>
<dbReference type="EMBL" id="CAADFL010000058">
    <property type="protein sequence ID" value="VFK08069.1"/>
    <property type="molecule type" value="Genomic_DNA"/>
</dbReference>
<dbReference type="AlphaFoldDB" id="A0A450S999"/>
<name>A0A450S999_9GAMM</name>
<keyword evidence="1" id="KW-0732">Signal</keyword>
<evidence type="ECO:0000313" key="2">
    <source>
        <dbReference type="EMBL" id="VFJ47244.1"/>
    </source>
</evidence>
<dbReference type="EMBL" id="CAADFA010000061">
    <property type="protein sequence ID" value="VFJ48620.1"/>
    <property type="molecule type" value="Genomic_DNA"/>
</dbReference>
<sequence>MIMGRLLNATCTLCLAGLLLGAGIATAQDTDCQRADREMEKLDRTLRDALVAGSPDERQSFLEAAKGIAHRLGQMPPCIVPADPIAITHRHGEIARIKFDAISALIAALPRGDARPTIRQLARMGTALEQLADFLSAGSGDIAAMEAMRDELIGRIHAFRKPDALAPVGSLRLEERLIAQEIASDENGILFLQFVLDPHAKRAGWRPVKAKSVGVNWRPDGYSMGIDAAVLDPAGFVEKHRDILNGWLRRRVALRLGRSNKTMWETGSRDLTGASLCQGIRLQETGKKPILRLYDLERSTRIAQWSLEGPWPGPEFEGLVQRILGFAPATRNPKPSPEKNFARRLSLPLAPFLEISQRDAHRLRRLPEEGNIGFVLRYRDRNCGKPGSPVSLPHCSAIQLECSTRGDMNAYLVSEGRRIPKARSWNTTDWYTNRRAFEQAIEAILFGGQSHTPDRN</sequence>
<dbReference type="EMBL" id="CAADEZ010000045">
    <property type="protein sequence ID" value="VFJ47244.1"/>
    <property type="molecule type" value="Genomic_DNA"/>
</dbReference>
<feature type="chain" id="PRO_5036113346" evidence="1">
    <location>
        <begin position="28"/>
        <end position="456"/>
    </location>
</feature>
<feature type="signal peptide" evidence="1">
    <location>
        <begin position="1"/>
        <end position="27"/>
    </location>
</feature>
<evidence type="ECO:0000313" key="3">
    <source>
        <dbReference type="EMBL" id="VFJ48620.1"/>
    </source>
</evidence>
<reference evidence="3" key="1">
    <citation type="submission" date="2019-02" db="EMBL/GenBank/DDBJ databases">
        <authorList>
            <person name="Gruber-Vodicka R. H."/>
            <person name="Seah K. B. B."/>
        </authorList>
    </citation>
    <scope>NUCLEOTIDE SEQUENCE</scope>
    <source>
        <strain evidence="2">BECK_BZ163</strain>
        <strain evidence="4">BECK_BZ164</strain>
        <strain evidence="3">BECK_BZ165</strain>
    </source>
</reference>
<proteinExistence type="predicted"/>
<organism evidence="3">
    <name type="scientific">Candidatus Kentrum sp. FM</name>
    <dbReference type="NCBI Taxonomy" id="2126340"/>
    <lineage>
        <taxon>Bacteria</taxon>
        <taxon>Pseudomonadati</taxon>
        <taxon>Pseudomonadota</taxon>
        <taxon>Gammaproteobacteria</taxon>
        <taxon>Candidatus Kentrum</taxon>
    </lineage>
</organism>
<accession>A0A450S999</accession>
<protein>
    <submittedName>
        <fullName evidence="3">Uncharacterized protein</fullName>
    </submittedName>
</protein>